<proteinExistence type="predicted"/>
<gene>
    <name evidence="2" type="ORF">BV898_16174</name>
</gene>
<dbReference type="EMBL" id="MTYJ01000236">
    <property type="protein sequence ID" value="OWA51701.1"/>
    <property type="molecule type" value="Genomic_DNA"/>
</dbReference>
<reference evidence="3" key="1">
    <citation type="submission" date="2017-01" db="EMBL/GenBank/DDBJ databases">
        <title>Comparative genomics of anhydrobiosis in the tardigrade Hypsibius dujardini.</title>
        <authorList>
            <person name="Yoshida Y."/>
            <person name="Koutsovoulos G."/>
            <person name="Laetsch D."/>
            <person name="Stevens L."/>
            <person name="Kumar S."/>
            <person name="Horikawa D."/>
            <person name="Ishino K."/>
            <person name="Komine S."/>
            <person name="Tomita M."/>
            <person name="Blaxter M."/>
            <person name="Arakawa K."/>
        </authorList>
    </citation>
    <scope>NUCLEOTIDE SEQUENCE [LARGE SCALE GENOMIC DNA]</scope>
    <source>
        <strain evidence="3">Z151</strain>
    </source>
</reference>
<name>A0A9X6NJR0_HYPEX</name>
<feature type="chain" id="PRO_5040873782" evidence="1">
    <location>
        <begin position="24"/>
        <end position="244"/>
    </location>
</feature>
<comment type="caution">
    <text evidence="2">The sequence shown here is derived from an EMBL/GenBank/DDBJ whole genome shotgun (WGS) entry which is preliminary data.</text>
</comment>
<organism evidence="2 3">
    <name type="scientific">Hypsibius exemplaris</name>
    <name type="common">Freshwater tardigrade</name>
    <dbReference type="NCBI Taxonomy" id="2072580"/>
    <lineage>
        <taxon>Eukaryota</taxon>
        <taxon>Metazoa</taxon>
        <taxon>Ecdysozoa</taxon>
        <taxon>Tardigrada</taxon>
        <taxon>Eutardigrada</taxon>
        <taxon>Parachela</taxon>
        <taxon>Hypsibioidea</taxon>
        <taxon>Hypsibiidae</taxon>
        <taxon>Hypsibius</taxon>
    </lineage>
</organism>
<keyword evidence="1" id="KW-0732">Signal</keyword>
<evidence type="ECO:0000256" key="1">
    <source>
        <dbReference type="SAM" id="SignalP"/>
    </source>
</evidence>
<sequence length="244" mass="26677">MDSTIKFMLAQCLAILSVGVWLAYYKPPSTTPAAQCGIPLNPPAVSVEPLDLAGTRWVFAYYIGPPYQLPTAKNPYNHYEPVGSPIEGTPGGHAFNFTATLRAGPDFNCIGVYSAGYFNTDGQKNVLTWSQVFDVTRPIWATHRILHLDSRVEIWYQCYKSNVQTGVCEIPYIEACMGTNPNLLSATDRTAVLQTIDTVLAPYCYSSKDLLIGVHDDTLPECAGLVAPADHLKSLALFSQVAKP</sequence>
<protein>
    <submittedName>
        <fullName evidence="2">Uncharacterized protein</fullName>
    </submittedName>
</protein>
<accession>A0A9X6NJR0</accession>
<keyword evidence="3" id="KW-1185">Reference proteome</keyword>
<evidence type="ECO:0000313" key="2">
    <source>
        <dbReference type="EMBL" id="OWA51701.1"/>
    </source>
</evidence>
<dbReference type="Proteomes" id="UP000192578">
    <property type="component" value="Unassembled WGS sequence"/>
</dbReference>
<dbReference type="AlphaFoldDB" id="A0A9X6NJR0"/>
<dbReference type="OrthoDB" id="10592693at2759"/>
<evidence type="ECO:0000313" key="3">
    <source>
        <dbReference type="Proteomes" id="UP000192578"/>
    </source>
</evidence>
<feature type="signal peptide" evidence="1">
    <location>
        <begin position="1"/>
        <end position="23"/>
    </location>
</feature>